<evidence type="ECO:0000259" key="1">
    <source>
        <dbReference type="Pfam" id="PF05448"/>
    </source>
</evidence>
<dbReference type="KEGG" id="hbs:IPV69_21045"/>
<dbReference type="InterPro" id="IPR029058">
    <property type="entry name" value="AB_hydrolase_fold"/>
</dbReference>
<dbReference type="Gene3D" id="3.40.50.1820">
    <property type="entry name" value="alpha/beta hydrolase"/>
    <property type="match status" value="2"/>
</dbReference>
<dbReference type="EMBL" id="CP063458">
    <property type="protein sequence ID" value="QOV92496.1"/>
    <property type="molecule type" value="Genomic_DNA"/>
</dbReference>
<name>A0A7M2X402_9BACT</name>
<reference evidence="2 3" key="1">
    <citation type="submission" date="2020-10" db="EMBL/GenBank/DDBJ databases">
        <title>Wide distribution of Phycisphaera-like planctomycetes from WD2101 soil group in peatlands and genome analysis of the first cultivated representative.</title>
        <authorList>
            <person name="Dedysh S.N."/>
            <person name="Beletsky A.V."/>
            <person name="Ivanova A."/>
            <person name="Kulichevskaya I.S."/>
            <person name="Suzina N.E."/>
            <person name="Philippov D.A."/>
            <person name="Rakitin A.L."/>
            <person name="Mardanov A.V."/>
            <person name="Ravin N.V."/>
        </authorList>
    </citation>
    <scope>NUCLEOTIDE SEQUENCE [LARGE SCALE GENOMIC DNA]</scope>
    <source>
        <strain evidence="2 3">M1803</strain>
    </source>
</reference>
<feature type="domain" description="Acetyl xylan esterase" evidence="1">
    <location>
        <begin position="107"/>
        <end position="261"/>
    </location>
</feature>
<dbReference type="InterPro" id="IPR008391">
    <property type="entry name" value="AXE1_dom"/>
</dbReference>
<evidence type="ECO:0000313" key="3">
    <source>
        <dbReference type="Proteomes" id="UP000593765"/>
    </source>
</evidence>
<gene>
    <name evidence="2" type="ORF">IPV69_21045</name>
</gene>
<evidence type="ECO:0000313" key="2">
    <source>
        <dbReference type="EMBL" id="QOV92496.1"/>
    </source>
</evidence>
<dbReference type="AlphaFoldDB" id="A0A7M2X402"/>
<dbReference type="PANTHER" id="PTHR47381">
    <property type="entry name" value="ALPHA/BETA-HYDROLASES SUPERFAMILY PROTEIN"/>
    <property type="match status" value="1"/>
</dbReference>
<dbReference type="Proteomes" id="UP000593765">
    <property type="component" value="Chromosome"/>
</dbReference>
<accession>A0A7M2X402</accession>
<proteinExistence type="predicted"/>
<dbReference type="Pfam" id="PF05448">
    <property type="entry name" value="AXE1"/>
    <property type="match status" value="1"/>
</dbReference>
<sequence length="705" mass="79235">MLLLLILPNHPTSAQSPVPPATQPARQYGRLPASPLPGDHLLEKYFEQRTRELSERCLAEVTSAEHWKSHKEQYRQELKEMLGLWPEPPRTDLKAVTTGTLDHPDFTVEKIQFQSMPGLYVTGNLYIPKHLKAKAPAILYVCGHGNVVKDGVSYGSKTSYQHHPAWFARNGYVSFVIDTLQLGEIQGIHHGLHREKMWWWISRGHTPAGVEAWNAIRALDYLETRPEVDATKFGITGRSGGGAYSWWTAAIDTRIKVAVPVAGITDMQNHVVDGVIEGHCDCMFMVNTYRWDFAKVAALISPRPLLLSNTDKDSIFPLDGVVRLHQQVRRIYQLEGAADKLGLLITEGPHKDTQELQVPAIKWFNRWLRNDLEPVPNFASKFFEPEQLKVFKELPADQRNTRIQETFVAKAPPPAMPTDAAGWARQREQWLTALKAKTFAAWPADDKPAVPKHLFSETSNGVELHGFEIESQQHVPLRLYVAIGAQVAEPDLVVVNVVDQKLWETSLATYKPSFAGLKDLTLPDAIPGEIESTMKMLKGTKWAMAYVAVRGIGPTAWSGDEKRLTHLARRFSLLGEPLDGMRVWDVRRTIQAVRSLPRMKGAKIWLQGQDRMAGIALYASLFEPDIARLDLWHLPTTHDQGGNGPDLLNVLQVLDIPTAVAMAAERSKVRIYREQSQPAAAWSYPTDVSLKLGWGNDRVQLRDAR</sequence>
<dbReference type="SUPFAM" id="SSF53474">
    <property type="entry name" value="alpha/beta-Hydrolases"/>
    <property type="match status" value="1"/>
</dbReference>
<keyword evidence="3" id="KW-1185">Reference proteome</keyword>
<protein>
    <submittedName>
        <fullName evidence="2">Acetylxylan esterase</fullName>
    </submittedName>
</protein>
<dbReference type="PANTHER" id="PTHR47381:SF3">
    <property type="entry name" value="ALPHA_BETA-HYDROLASES SUPERFAMILY PROTEIN"/>
    <property type="match status" value="1"/>
</dbReference>
<organism evidence="2 3">
    <name type="scientific">Humisphaera borealis</name>
    <dbReference type="NCBI Taxonomy" id="2807512"/>
    <lineage>
        <taxon>Bacteria</taxon>
        <taxon>Pseudomonadati</taxon>
        <taxon>Planctomycetota</taxon>
        <taxon>Phycisphaerae</taxon>
        <taxon>Tepidisphaerales</taxon>
        <taxon>Tepidisphaeraceae</taxon>
        <taxon>Humisphaera</taxon>
    </lineage>
</organism>